<keyword evidence="3" id="KW-0067">ATP-binding</keyword>
<name>A0A9P8ADW3_9AGAR</name>
<dbReference type="RefSeq" id="XP_043014686.1">
    <property type="nucleotide sequence ID" value="XM_043145986.1"/>
</dbReference>
<dbReference type="KEGG" id="more:E1B28_000184"/>
<dbReference type="PROSITE" id="PS50893">
    <property type="entry name" value="ABC_TRANSPORTER_2"/>
    <property type="match status" value="1"/>
</dbReference>
<dbReference type="PANTHER" id="PTHR24223">
    <property type="entry name" value="ATP-BINDING CASSETTE SUB-FAMILY C"/>
    <property type="match status" value="1"/>
</dbReference>
<dbReference type="GO" id="GO:0042626">
    <property type="term" value="F:ATPase-coupled transmembrane transporter activity"/>
    <property type="evidence" value="ECO:0007669"/>
    <property type="project" value="TreeGrafter"/>
</dbReference>
<evidence type="ECO:0000313" key="6">
    <source>
        <dbReference type="Proteomes" id="UP001049176"/>
    </source>
</evidence>
<evidence type="ECO:0000313" key="5">
    <source>
        <dbReference type="EMBL" id="KAG7098216.1"/>
    </source>
</evidence>
<evidence type="ECO:0000256" key="3">
    <source>
        <dbReference type="ARBA" id="ARBA00022840"/>
    </source>
</evidence>
<dbReference type="Proteomes" id="UP001049176">
    <property type="component" value="Chromosome 1"/>
</dbReference>
<keyword evidence="1" id="KW-0677">Repeat</keyword>
<dbReference type="EMBL" id="CM032181">
    <property type="protein sequence ID" value="KAG7098216.1"/>
    <property type="molecule type" value="Genomic_DNA"/>
</dbReference>
<reference evidence="5" key="1">
    <citation type="journal article" date="2021" name="Genome Biol. Evol.">
        <title>The assembled and annotated genome of the fairy-ring fungus Marasmius oreades.</title>
        <authorList>
            <person name="Hiltunen M."/>
            <person name="Ament-Velasquez S.L."/>
            <person name="Johannesson H."/>
        </authorList>
    </citation>
    <scope>NUCLEOTIDE SEQUENCE</scope>
    <source>
        <strain evidence="5">03SP1</strain>
    </source>
</reference>
<keyword evidence="2" id="KW-0547">Nucleotide-binding</keyword>
<proteinExistence type="predicted"/>
<dbReference type="GeneID" id="66069260"/>
<dbReference type="GO" id="GO:0000329">
    <property type="term" value="C:fungal-type vacuole membrane"/>
    <property type="evidence" value="ECO:0007669"/>
    <property type="project" value="TreeGrafter"/>
</dbReference>
<dbReference type="PANTHER" id="PTHR24223:SF353">
    <property type="entry name" value="ABC TRANSPORTER ATP-BINDING PROTEIN_PERMEASE VMR1-RELATED"/>
    <property type="match status" value="1"/>
</dbReference>
<protein>
    <recommendedName>
        <fullName evidence="4">ABC transporter domain-containing protein</fullName>
    </recommendedName>
</protein>
<dbReference type="SUPFAM" id="SSF52540">
    <property type="entry name" value="P-loop containing nucleoside triphosphate hydrolases"/>
    <property type="match status" value="1"/>
</dbReference>
<evidence type="ECO:0000256" key="1">
    <source>
        <dbReference type="ARBA" id="ARBA00022737"/>
    </source>
</evidence>
<dbReference type="InterPro" id="IPR050173">
    <property type="entry name" value="ABC_transporter_C-like"/>
</dbReference>
<organism evidence="5 6">
    <name type="scientific">Marasmius oreades</name>
    <name type="common">fairy-ring Marasmius</name>
    <dbReference type="NCBI Taxonomy" id="181124"/>
    <lineage>
        <taxon>Eukaryota</taxon>
        <taxon>Fungi</taxon>
        <taxon>Dikarya</taxon>
        <taxon>Basidiomycota</taxon>
        <taxon>Agaricomycotina</taxon>
        <taxon>Agaricomycetes</taxon>
        <taxon>Agaricomycetidae</taxon>
        <taxon>Agaricales</taxon>
        <taxon>Marasmiineae</taxon>
        <taxon>Marasmiaceae</taxon>
        <taxon>Marasmius</taxon>
    </lineage>
</organism>
<keyword evidence="6" id="KW-1185">Reference proteome</keyword>
<sequence>MKLIAHSLNVFFAVYLCLHSINRCPIERHSESVLHITVLTTIPALLLTTLSLVPDTPSQLNLRQVSSIGDNLWYIVFYLSACILAFTAPQGPPLHYPPSAVYQPKVVESITNKDEENVTGLAACSPWGYLMFPCATKVVMLGNIAESREIGDLPILPNLVGIFGRTGSGKSTLALSFFRFVEATEGRILVDDIDIADVGLTDLRSGLAMIPQDPTILSGTLKSTLDVFSEYDNAEIFEGLRRVHPIPSSREEEDQEVNAKISRDLDASVGGDNFSTGYSTFRWNKLDSRKQLLCMARAILKRSKVLVMDEASSFTLPLDVEELIARLSVGYSMDELISQTIRQGFADSTILTIAHRLRTIIDYDRVMSPPLFLPEISINEFSMEIMLLDQGRIVEFDRPQKLLAQPSSRFYALCKPLRRTSLPRSNS</sequence>
<accession>A0A9P8ADW3</accession>
<evidence type="ECO:0000259" key="4">
    <source>
        <dbReference type="PROSITE" id="PS50893"/>
    </source>
</evidence>
<dbReference type="InterPro" id="IPR003593">
    <property type="entry name" value="AAA+_ATPase"/>
</dbReference>
<dbReference type="Gene3D" id="3.40.50.300">
    <property type="entry name" value="P-loop containing nucleotide triphosphate hydrolases"/>
    <property type="match status" value="1"/>
</dbReference>
<gene>
    <name evidence="5" type="ORF">E1B28_000184</name>
</gene>
<dbReference type="AlphaFoldDB" id="A0A9P8ADW3"/>
<dbReference type="GO" id="GO:0005524">
    <property type="term" value="F:ATP binding"/>
    <property type="evidence" value="ECO:0007669"/>
    <property type="project" value="UniProtKB-KW"/>
</dbReference>
<dbReference type="InterPro" id="IPR027417">
    <property type="entry name" value="P-loop_NTPase"/>
</dbReference>
<dbReference type="SMART" id="SM00382">
    <property type="entry name" value="AAA"/>
    <property type="match status" value="1"/>
</dbReference>
<dbReference type="GO" id="GO:0016887">
    <property type="term" value="F:ATP hydrolysis activity"/>
    <property type="evidence" value="ECO:0007669"/>
    <property type="project" value="InterPro"/>
</dbReference>
<dbReference type="InterPro" id="IPR003439">
    <property type="entry name" value="ABC_transporter-like_ATP-bd"/>
</dbReference>
<dbReference type="Pfam" id="PF00005">
    <property type="entry name" value="ABC_tran"/>
    <property type="match status" value="1"/>
</dbReference>
<comment type="caution">
    <text evidence="5">The sequence shown here is derived from an EMBL/GenBank/DDBJ whole genome shotgun (WGS) entry which is preliminary data.</text>
</comment>
<dbReference type="OrthoDB" id="6500128at2759"/>
<feature type="domain" description="ABC transporter" evidence="4">
    <location>
        <begin position="130"/>
        <end position="415"/>
    </location>
</feature>
<evidence type="ECO:0000256" key="2">
    <source>
        <dbReference type="ARBA" id="ARBA00022741"/>
    </source>
</evidence>